<dbReference type="AlphaFoldDB" id="A0A9D0ZMT0"/>
<gene>
    <name evidence="3" type="ORF">IAA52_09835</name>
</gene>
<proteinExistence type="predicted"/>
<organism evidence="3 4">
    <name type="scientific">Candidatus Pullichristensenella stercorigallinarum</name>
    <dbReference type="NCBI Taxonomy" id="2840909"/>
    <lineage>
        <taxon>Bacteria</taxon>
        <taxon>Bacillati</taxon>
        <taxon>Bacillota</taxon>
        <taxon>Clostridia</taxon>
        <taxon>Candidatus Pullichristensenella</taxon>
    </lineage>
</organism>
<evidence type="ECO:0000259" key="2">
    <source>
        <dbReference type="SMART" id="SM00909"/>
    </source>
</evidence>
<dbReference type="Pfam" id="PF10646">
    <property type="entry name" value="Germane"/>
    <property type="match status" value="2"/>
</dbReference>
<evidence type="ECO:0000256" key="1">
    <source>
        <dbReference type="SAM" id="MobiDB-lite"/>
    </source>
</evidence>
<sequence length="382" mass="40169">MKFTGKERKMYVLALVLLVAAVALACTWTLWERPSSQTSQSAETPTPAPSETPAPETTPALEDAGTPEGSAAPDASPAATAQSAAAGTVNTVVYYQDNYGYLVPVMCSVPAEDGIAKATLSLMVKSTANDMQAARLGLRTVLPENMSIDLDITGGLARIDLGEEALSMADAAAESNMITAIVQALTEFPTVEKVEFLIDGQQMETLPHGTNVSGQFTRADLNPEMASANIALEDAEPVTLYFPGDASSVLVPVTRMVYSEPDINTAVVELCKGPSASSPLENALPAGCGVIDVTVEDGIAKINFTGEFIELAENSDGGRLALKALVLTCTQFEGIEGVEIYVDGELYDPGADTLALPACANVADEIVNNYIQTQSSLIFEFE</sequence>
<dbReference type="InterPro" id="IPR019606">
    <property type="entry name" value="GerMN"/>
</dbReference>
<accession>A0A9D0ZMT0</accession>
<evidence type="ECO:0000313" key="4">
    <source>
        <dbReference type="Proteomes" id="UP000824260"/>
    </source>
</evidence>
<feature type="region of interest" description="Disordered" evidence="1">
    <location>
        <begin position="34"/>
        <end position="78"/>
    </location>
</feature>
<feature type="domain" description="GerMN" evidence="2">
    <location>
        <begin position="263"/>
        <end position="351"/>
    </location>
</feature>
<dbReference type="SMART" id="SM00909">
    <property type="entry name" value="Germane"/>
    <property type="match status" value="2"/>
</dbReference>
<name>A0A9D0ZMT0_9FIRM</name>
<protein>
    <submittedName>
        <fullName evidence="3">GerMN domain-containing protein</fullName>
    </submittedName>
</protein>
<reference evidence="3" key="1">
    <citation type="submission" date="2020-10" db="EMBL/GenBank/DDBJ databases">
        <authorList>
            <person name="Gilroy R."/>
        </authorList>
    </citation>
    <scope>NUCLEOTIDE SEQUENCE</scope>
    <source>
        <strain evidence="3">ChiSjej6B24-2974</strain>
    </source>
</reference>
<dbReference type="EMBL" id="DVFZ01000097">
    <property type="protein sequence ID" value="HIQ83385.1"/>
    <property type="molecule type" value="Genomic_DNA"/>
</dbReference>
<feature type="domain" description="GerMN" evidence="2">
    <location>
        <begin position="116"/>
        <end position="207"/>
    </location>
</feature>
<dbReference type="PROSITE" id="PS51257">
    <property type="entry name" value="PROKAR_LIPOPROTEIN"/>
    <property type="match status" value="1"/>
</dbReference>
<reference evidence="3" key="2">
    <citation type="journal article" date="2021" name="PeerJ">
        <title>Extensive microbial diversity within the chicken gut microbiome revealed by metagenomics and culture.</title>
        <authorList>
            <person name="Gilroy R."/>
            <person name="Ravi A."/>
            <person name="Getino M."/>
            <person name="Pursley I."/>
            <person name="Horton D.L."/>
            <person name="Alikhan N.F."/>
            <person name="Baker D."/>
            <person name="Gharbi K."/>
            <person name="Hall N."/>
            <person name="Watson M."/>
            <person name="Adriaenssens E.M."/>
            <person name="Foster-Nyarko E."/>
            <person name="Jarju S."/>
            <person name="Secka A."/>
            <person name="Antonio M."/>
            <person name="Oren A."/>
            <person name="Chaudhuri R.R."/>
            <person name="La Ragione R."/>
            <person name="Hildebrand F."/>
            <person name="Pallen M.J."/>
        </authorList>
    </citation>
    <scope>NUCLEOTIDE SEQUENCE</scope>
    <source>
        <strain evidence="3">ChiSjej6B24-2974</strain>
    </source>
</reference>
<dbReference type="Proteomes" id="UP000824260">
    <property type="component" value="Unassembled WGS sequence"/>
</dbReference>
<comment type="caution">
    <text evidence="3">The sequence shown here is derived from an EMBL/GenBank/DDBJ whole genome shotgun (WGS) entry which is preliminary data.</text>
</comment>
<evidence type="ECO:0000313" key="3">
    <source>
        <dbReference type="EMBL" id="HIQ83385.1"/>
    </source>
</evidence>